<evidence type="ECO:0000313" key="2">
    <source>
        <dbReference type="Proteomes" id="UP001049176"/>
    </source>
</evidence>
<dbReference type="RefSeq" id="XP_043007913.1">
    <property type="nucleotide sequence ID" value="XM_043155445.1"/>
</dbReference>
<dbReference type="Proteomes" id="UP001049176">
    <property type="component" value="Chromosome 6"/>
</dbReference>
<sequence length="106" mass="12377">MRSQYEEPASRRIQVLHIQPSTEPDRSNFFWASLDRRTILFVLCSVHSVSFLRRDHNSKEPTVTSAIRKLCQNVVNLRLRHIPSPDLFPAAPWLFYIPPPVRLNPT</sequence>
<protein>
    <submittedName>
        <fullName evidence="1">Uncharacterized protein</fullName>
    </submittedName>
</protein>
<dbReference type="GeneID" id="66079555"/>
<name>A0A9P7URJ1_9AGAR</name>
<keyword evidence="2" id="KW-1185">Reference proteome</keyword>
<gene>
    <name evidence="1" type="ORF">E1B28_010479</name>
</gene>
<dbReference type="EMBL" id="CM032186">
    <property type="protein sequence ID" value="KAG7091443.1"/>
    <property type="molecule type" value="Genomic_DNA"/>
</dbReference>
<comment type="caution">
    <text evidence="1">The sequence shown here is derived from an EMBL/GenBank/DDBJ whole genome shotgun (WGS) entry which is preliminary data.</text>
</comment>
<dbReference type="KEGG" id="more:E1B28_010479"/>
<organism evidence="1 2">
    <name type="scientific">Marasmius oreades</name>
    <name type="common">fairy-ring Marasmius</name>
    <dbReference type="NCBI Taxonomy" id="181124"/>
    <lineage>
        <taxon>Eukaryota</taxon>
        <taxon>Fungi</taxon>
        <taxon>Dikarya</taxon>
        <taxon>Basidiomycota</taxon>
        <taxon>Agaricomycotina</taxon>
        <taxon>Agaricomycetes</taxon>
        <taxon>Agaricomycetidae</taxon>
        <taxon>Agaricales</taxon>
        <taxon>Marasmiineae</taxon>
        <taxon>Marasmiaceae</taxon>
        <taxon>Marasmius</taxon>
    </lineage>
</organism>
<accession>A0A9P7URJ1</accession>
<reference evidence="1" key="1">
    <citation type="journal article" date="2021" name="Genome Biol. Evol.">
        <title>The assembled and annotated genome of the fairy-ring fungus Marasmius oreades.</title>
        <authorList>
            <person name="Hiltunen M."/>
            <person name="Ament-Velasquez S.L."/>
            <person name="Johannesson H."/>
        </authorList>
    </citation>
    <scope>NUCLEOTIDE SEQUENCE</scope>
    <source>
        <strain evidence="1">03SP1</strain>
    </source>
</reference>
<proteinExistence type="predicted"/>
<dbReference type="AlphaFoldDB" id="A0A9P7URJ1"/>
<evidence type="ECO:0000313" key="1">
    <source>
        <dbReference type="EMBL" id="KAG7091443.1"/>
    </source>
</evidence>